<dbReference type="AlphaFoldDB" id="A0A168BGX3"/>
<organism evidence="2 3">
    <name type="scientific">Akanthomyces lecanii RCEF 1005</name>
    <dbReference type="NCBI Taxonomy" id="1081108"/>
    <lineage>
        <taxon>Eukaryota</taxon>
        <taxon>Fungi</taxon>
        <taxon>Dikarya</taxon>
        <taxon>Ascomycota</taxon>
        <taxon>Pezizomycotina</taxon>
        <taxon>Sordariomycetes</taxon>
        <taxon>Hypocreomycetidae</taxon>
        <taxon>Hypocreales</taxon>
        <taxon>Cordycipitaceae</taxon>
        <taxon>Akanthomyces</taxon>
        <taxon>Cordyceps confragosa</taxon>
    </lineage>
</organism>
<dbReference type="Pfam" id="PF02698">
    <property type="entry name" value="DUF218"/>
    <property type="match status" value="1"/>
</dbReference>
<evidence type="ECO:0000259" key="1">
    <source>
        <dbReference type="Pfam" id="PF02698"/>
    </source>
</evidence>
<sequence>MAPTNLVVVCCHGVWTGGPSAGADEAEWLIADFQRGETAIFREHVRAGVRCLAEDRGNSVLVFSGEVADDEGRTCSAATRKETELSEAQSYANLAQAHSYWSLLPSPPSSTEVLVEDRALDSYHNVLFSLTLFWGTFRRWPGRVTVVSHAFKKPRIVDGHCAAIGFPREHVAYPTIPGVVDDAASLAGVAAAEEEWTRDEHGRGQSLAGKRARRNPWGAWQGVFPRGVDGIGSGLRTVGGIDAQERLDVDAPRPFTGCKSQ</sequence>
<dbReference type="PANTHER" id="PTHR28110:SF1">
    <property type="entry name" value="TRANSMEMBRANE PROTEIN"/>
    <property type="match status" value="1"/>
</dbReference>
<comment type="caution">
    <text evidence="2">The sequence shown here is derived from an EMBL/GenBank/DDBJ whole genome shotgun (WGS) entry which is preliminary data.</text>
</comment>
<accession>A0A168BGX3</accession>
<protein>
    <submittedName>
        <fullName evidence="2">Rossmann-like alpha/beta/alpha sandwich fold protein</fullName>
    </submittedName>
</protein>
<dbReference type="EMBL" id="AZHF01000010">
    <property type="protein sequence ID" value="OAA70098.1"/>
    <property type="molecule type" value="Genomic_DNA"/>
</dbReference>
<dbReference type="PANTHER" id="PTHR28110">
    <property type="entry name" value="TRANSMEMBRANE PROTEIN"/>
    <property type="match status" value="1"/>
</dbReference>
<evidence type="ECO:0000313" key="2">
    <source>
        <dbReference type="EMBL" id="OAA70098.1"/>
    </source>
</evidence>
<keyword evidence="3" id="KW-1185">Reference proteome</keyword>
<dbReference type="Proteomes" id="UP000076881">
    <property type="component" value="Unassembled WGS sequence"/>
</dbReference>
<name>A0A168BGX3_CORDF</name>
<reference evidence="2 3" key="1">
    <citation type="journal article" date="2016" name="Genome Biol. Evol.">
        <title>Divergent and convergent evolution of fungal pathogenicity.</title>
        <authorList>
            <person name="Shang Y."/>
            <person name="Xiao G."/>
            <person name="Zheng P."/>
            <person name="Cen K."/>
            <person name="Zhan S."/>
            <person name="Wang C."/>
        </authorList>
    </citation>
    <scope>NUCLEOTIDE SEQUENCE [LARGE SCALE GENOMIC DNA]</scope>
    <source>
        <strain evidence="2 3">RCEF 1005</strain>
    </source>
</reference>
<dbReference type="InterPro" id="IPR003848">
    <property type="entry name" value="DUF218"/>
</dbReference>
<gene>
    <name evidence="2" type="ORF">LEL_09914</name>
</gene>
<evidence type="ECO:0000313" key="3">
    <source>
        <dbReference type="Proteomes" id="UP000076881"/>
    </source>
</evidence>
<proteinExistence type="predicted"/>
<dbReference type="GO" id="GO:0005737">
    <property type="term" value="C:cytoplasm"/>
    <property type="evidence" value="ECO:0007669"/>
    <property type="project" value="TreeGrafter"/>
</dbReference>
<feature type="domain" description="DUF218" evidence="1">
    <location>
        <begin position="38"/>
        <end position="186"/>
    </location>
</feature>
<dbReference type="InterPro" id="IPR055323">
    <property type="entry name" value="C57A10.07/YOR238W"/>
</dbReference>
<dbReference type="OrthoDB" id="4347at2759"/>